<protein>
    <submittedName>
        <fullName evidence="2">Uncharacterized protein</fullName>
    </submittedName>
</protein>
<sequence length="47" mass="5289">MLFVRFRDGFRFGLGFFTAWVVVAVVAAALWFACLLFLGLGVRYDLG</sequence>
<keyword evidence="1" id="KW-1133">Transmembrane helix</keyword>
<dbReference type="PROSITE" id="PS51257">
    <property type="entry name" value="PROKAR_LIPOPROTEIN"/>
    <property type="match status" value="1"/>
</dbReference>
<keyword evidence="1" id="KW-0472">Membrane</keyword>
<evidence type="ECO:0000313" key="3">
    <source>
        <dbReference type="Proteomes" id="UP000198832"/>
    </source>
</evidence>
<proteinExistence type="predicted"/>
<dbReference type="EMBL" id="FOLB01000016">
    <property type="protein sequence ID" value="SFC94989.1"/>
    <property type="molecule type" value="Genomic_DNA"/>
</dbReference>
<keyword evidence="3" id="KW-1185">Reference proteome</keyword>
<accession>A0A1I1NBH1</accession>
<dbReference type="Proteomes" id="UP000198832">
    <property type="component" value="Unassembled WGS sequence"/>
</dbReference>
<gene>
    <name evidence="2" type="ORF">SAMN04487968_1167</name>
</gene>
<dbReference type="AlphaFoldDB" id="A0A1I1NBH1"/>
<organism evidence="2 3">
    <name type="scientific">Nocardioides terrae</name>
    <dbReference type="NCBI Taxonomy" id="574651"/>
    <lineage>
        <taxon>Bacteria</taxon>
        <taxon>Bacillati</taxon>
        <taxon>Actinomycetota</taxon>
        <taxon>Actinomycetes</taxon>
        <taxon>Propionibacteriales</taxon>
        <taxon>Nocardioidaceae</taxon>
        <taxon>Nocardioides</taxon>
    </lineage>
</organism>
<evidence type="ECO:0000256" key="1">
    <source>
        <dbReference type="SAM" id="Phobius"/>
    </source>
</evidence>
<reference evidence="2 3" key="1">
    <citation type="submission" date="2016-10" db="EMBL/GenBank/DDBJ databases">
        <authorList>
            <person name="de Groot N.N."/>
        </authorList>
    </citation>
    <scope>NUCLEOTIDE SEQUENCE [LARGE SCALE GENOMIC DNA]</scope>
    <source>
        <strain evidence="2 3">CGMCC 1.7056</strain>
    </source>
</reference>
<keyword evidence="1" id="KW-0812">Transmembrane</keyword>
<dbReference type="STRING" id="574651.SAMN04487968_1167"/>
<name>A0A1I1NBH1_9ACTN</name>
<feature type="transmembrane region" description="Helical" evidence="1">
    <location>
        <begin position="12"/>
        <end position="38"/>
    </location>
</feature>
<evidence type="ECO:0000313" key="2">
    <source>
        <dbReference type="EMBL" id="SFC94989.1"/>
    </source>
</evidence>